<feature type="domain" description="EAL" evidence="1">
    <location>
        <begin position="6"/>
        <end position="227"/>
    </location>
</feature>
<dbReference type="Gene3D" id="3.20.20.450">
    <property type="entry name" value="EAL domain"/>
    <property type="match status" value="1"/>
</dbReference>
<dbReference type="SUPFAM" id="SSF141868">
    <property type="entry name" value="EAL domain-like"/>
    <property type="match status" value="1"/>
</dbReference>
<proteinExistence type="predicted"/>
<dbReference type="InterPro" id="IPR035919">
    <property type="entry name" value="EAL_sf"/>
</dbReference>
<keyword evidence="3" id="KW-1185">Reference proteome</keyword>
<dbReference type="Proteomes" id="UP000832041">
    <property type="component" value="Chromosome"/>
</dbReference>
<accession>A0ABY4L4F0</accession>
<dbReference type="SMART" id="SM00052">
    <property type="entry name" value="EAL"/>
    <property type="match status" value="1"/>
</dbReference>
<evidence type="ECO:0000313" key="2">
    <source>
        <dbReference type="EMBL" id="UPT21185.1"/>
    </source>
</evidence>
<dbReference type="RefSeq" id="WP_425265537.1">
    <property type="nucleotide sequence ID" value="NZ_BAABEB010000013.1"/>
</dbReference>
<dbReference type="InterPro" id="IPR046342">
    <property type="entry name" value="CBS_dom_sf"/>
</dbReference>
<evidence type="ECO:0000313" key="3">
    <source>
        <dbReference type="Proteomes" id="UP000832041"/>
    </source>
</evidence>
<dbReference type="EMBL" id="CP051627">
    <property type="protein sequence ID" value="UPT21185.1"/>
    <property type="molecule type" value="Genomic_DNA"/>
</dbReference>
<dbReference type="Pfam" id="PF00563">
    <property type="entry name" value="EAL"/>
    <property type="match status" value="1"/>
</dbReference>
<organism evidence="2 3">
    <name type="scientific">Thermobifida alba</name>
    <name type="common">Thermomonospora alba</name>
    <dbReference type="NCBI Taxonomy" id="53522"/>
    <lineage>
        <taxon>Bacteria</taxon>
        <taxon>Bacillati</taxon>
        <taxon>Actinomycetota</taxon>
        <taxon>Actinomycetes</taxon>
        <taxon>Streptosporangiales</taxon>
        <taxon>Nocardiopsidaceae</taxon>
        <taxon>Thermobifida</taxon>
    </lineage>
</organism>
<protein>
    <submittedName>
        <fullName evidence="2">EAL domain-containing protein</fullName>
    </submittedName>
</protein>
<reference evidence="2 3" key="1">
    <citation type="submission" date="2020-04" db="EMBL/GenBank/DDBJ databases">
        <title>Thermobifida alba genome sequencing and assembly.</title>
        <authorList>
            <person name="Luzics S."/>
            <person name="Horvath B."/>
            <person name="Nagy I."/>
            <person name="Toth A."/>
            <person name="Nagy I."/>
            <person name="Kukolya J."/>
        </authorList>
    </citation>
    <scope>NUCLEOTIDE SEQUENCE [LARGE SCALE GENOMIC DNA]</scope>
    <source>
        <strain evidence="2 3">DSM 43795</strain>
    </source>
</reference>
<sequence>MGAVSPQTSFHDDTRLAPAPAADLPVVLRPVVDLDSGAVLAVEAVRPFGRRPGADVAALTELLGRTAREAAERESLLPLVLPVPARLLTAGREPFVLLEETLRRSGRRPRDITLMVDADLRLLPREHLVKALAALRALGFRYAFDTARIPPDLLVETAPFLFRIDGALISGLPDNERFAAIVDGMTRIGRGAGTFPLASGVTSVAQLVALRRTGVRLAQGPLFAGDDWAPGDRVAQIPDLSLAPTAPDSVSGPRVSEFLVPAVTMTTEATAQDVLDAFSNDSALNSVTLLDHRERPVATLDRARFLLAITGPYGHALYAKRPARKLADPPKTVPCTAPALAALRTAGSDQERVYDDLVAVNEFGQCMGVVHVGDIIRGLSRS</sequence>
<dbReference type="SUPFAM" id="SSF54631">
    <property type="entry name" value="CBS-domain pair"/>
    <property type="match status" value="1"/>
</dbReference>
<evidence type="ECO:0000259" key="1">
    <source>
        <dbReference type="SMART" id="SM00052"/>
    </source>
</evidence>
<name>A0ABY4L4F0_THEAE</name>
<gene>
    <name evidence="2" type="ORF">FOF52_09630</name>
</gene>
<dbReference type="InterPro" id="IPR001633">
    <property type="entry name" value="EAL_dom"/>
</dbReference>